<gene>
    <name evidence="7" type="ORF">ZEAMMB73_Zm00001d045740</name>
</gene>
<dbReference type="Pfam" id="PF01490">
    <property type="entry name" value="Aa_trans"/>
    <property type="match status" value="1"/>
</dbReference>
<dbReference type="OMA" id="DSIHHQR"/>
<dbReference type="ExpressionAtlas" id="A0A1D6NYN7">
    <property type="expression patterns" value="baseline and differential"/>
</dbReference>
<dbReference type="AlphaFoldDB" id="A0A1D6NYN7"/>
<feature type="domain" description="Amino acid transporter transmembrane" evidence="6">
    <location>
        <begin position="42"/>
        <end position="445"/>
    </location>
</feature>
<dbReference type="STRING" id="4577.A0A1D6NYN7"/>
<protein>
    <submittedName>
        <fullName evidence="7">Transmembrane amino acid transporter family protein</fullName>
    </submittedName>
</protein>
<keyword evidence="4" id="KW-1133">Transmembrane helix</keyword>
<organism evidence="7">
    <name type="scientific">Zea mays</name>
    <name type="common">Maize</name>
    <dbReference type="NCBI Taxonomy" id="4577"/>
    <lineage>
        <taxon>Eukaryota</taxon>
        <taxon>Viridiplantae</taxon>
        <taxon>Streptophyta</taxon>
        <taxon>Embryophyta</taxon>
        <taxon>Tracheophyta</taxon>
        <taxon>Spermatophyta</taxon>
        <taxon>Magnoliopsida</taxon>
        <taxon>Liliopsida</taxon>
        <taxon>Poales</taxon>
        <taxon>Poaceae</taxon>
        <taxon>PACMAD clade</taxon>
        <taxon>Panicoideae</taxon>
        <taxon>Andropogonodae</taxon>
        <taxon>Andropogoneae</taxon>
        <taxon>Tripsacinae</taxon>
        <taxon>Zea</taxon>
    </lineage>
</organism>
<evidence type="ECO:0000256" key="5">
    <source>
        <dbReference type="ARBA" id="ARBA00023136"/>
    </source>
</evidence>
<accession>A0A1D6NYN7</accession>
<dbReference type="GO" id="GO:0031090">
    <property type="term" value="C:organelle membrane"/>
    <property type="evidence" value="ECO:0007669"/>
    <property type="project" value="UniProtKB-ARBA"/>
</dbReference>
<dbReference type="Gene3D" id="1.10.510.10">
    <property type="entry name" value="Transferase(Phosphotransferase) domain 1"/>
    <property type="match status" value="1"/>
</dbReference>
<reference evidence="7" key="1">
    <citation type="submission" date="2015-12" db="EMBL/GenBank/DDBJ databases">
        <title>Update maize B73 reference genome by single molecule sequencing technologies.</title>
        <authorList>
            <consortium name="Maize Genome Sequencing Project"/>
            <person name="Ware D."/>
        </authorList>
    </citation>
    <scope>NUCLEOTIDE SEQUENCE</scope>
    <source>
        <tissue evidence="7">Seedling</tissue>
    </source>
</reference>
<dbReference type="eggNOG" id="KOG1305">
    <property type="taxonomic scope" value="Eukaryota"/>
</dbReference>
<evidence type="ECO:0000256" key="4">
    <source>
        <dbReference type="ARBA" id="ARBA00022989"/>
    </source>
</evidence>
<evidence type="ECO:0000259" key="6">
    <source>
        <dbReference type="Pfam" id="PF01490"/>
    </source>
</evidence>
<evidence type="ECO:0000256" key="1">
    <source>
        <dbReference type="ARBA" id="ARBA00004141"/>
    </source>
</evidence>
<dbReference type="EMBL" id="CM000785">
    <property type="protein sequence ID" value="AQL03088.1"/>
    <property type="molecule type" value="Genomic_DNA"/>
</dbReference>
<dbReference type="InterPro" id="IPR013057">
    <property type="entry name" value="AA_transpt_TM"/>
</dbReference>
<keyword evidence="3" id="KW-0813">Transport</keyword>
<name>A0A1D6NYN7_MAIZE</name>
<comment type="subcellular location">
    <subcellularLocation>
        <location evidence="1">Membrane</location>
        <topology evidence="1">Multi-pass membrane protein</topology>
    </subcellularLocation>
</comment>
<dbReference type="InParanoid" id="A0A1D6NYN7"/>
<dbReference type="PaxDb" id="4577-GRMZM2G150406_P01"/>
<keyword evidence="2 7" id="KW-0812">Transmembrane</keyword>
<accession>A0A3L6DBB6</accession>
<sequence>MGGGAVNDHFPGASDPLLPTKRDGDGDEDDAGASAFHEFDGASFAGAVFNLSTTIVGAGIMALPATMKVLGLVPGLVMIVLAALLTDASIELLVRFSRAAGARSYSAAMADAFGWWGRRLLQVCVVINNVGVMIVYMIIIGDVLSGSTSGGEHHYGVLEGWFGIHWWNGRLFVLLVTTLCVFTPLACLKRIDSLSYTSTISVALAVVFVIITAGIAVIKLIGGQIPMPKLFPTVSDLASVWELFTAVPVLVTAYVCHYNVHPIHNELKDSTQIKPIVHTSLTLCSTIYITTSFFGYLLFGESTLSDVLSNFDSNLGIPYSSVLNDAVRVSYAVHLMLVFPMIFHALRLNLDGLLFASARPLSSDNRRFGIITASLLLVIFGSAIFIPSIWDAFQFTGATAAVCIAFIFPAAITLRDSQGIAKKWDKILAIFMIVLAVVSNVVAVYSDAYKIFNKESAPSNAWIGESTENRSSWWLVDTYDLYVIVHMMLHELGMSVEKVPKIGGGYNYQPKQPFIRYWNVDLWQKLFSNDSVVAALQSLRGVFLGYMCSNRELVGKLIELLAKQKASYTVAMSCDSPNV</sequence>
<dbReference type="PANTHER" id="PTHR22950">
    <property type="entry name" value="AMINO ACID TRANSPORTER"/>
    <property type="match status" value="1"/>
</dbReference>
<proteinExistence type="predicted"/>
<dbReference type="FunCoup" id="A0A1D6NYN7">
    <property type="interactions" value="1468"/>
</dbReference>
<keyword evidence="5" id="KW-0472">Membrane</keyword>
<keyword evidence="3" id="KW-0029">Amino-acid transport</keyword>
<dbReference type="GO" id="GO:0006865">
    <property type="term" value="P:amino acid transport"/>
    <property type="evidence" value="ECO:0007669"/>
    <property type="project" value="UniProtKB-KW"/>
</dbReference>
<dbReference type="PANTHER" id="PTHR22950:SF643">
    <property type="entry name" value="AMINO ACID TRANSPORTER AVT6A"/>
    <property type="match status" value="1"/>
</dbReference>
<evidence type="ECO:0000313" key="7">
    <source>
        <dbReference type="EMBL" id="AQL03088.1"/>
    </source>
</evidence>
<evidence type="ECO:0000256" key="2">
    <source>
        <dbReference type="ARBA" id="ARBA00022692"/>
    </source>
</evidence>
<dbReference type="SMR" id="A0A1D6NYN7"/>
<evidence type="ECO:0000256" key="3">
    <source>
        <dbReference type="ARBA" id="ARBA00022970"/>
    </source>
</evidence>